<dbReference type="Pfam" id="PF00412">
    <property type="entry name" value="LIM"/>
    <property type="match status" value="1"/>
</dbReference>
<reference evidence="7" key="1">
    <citation type="submission" date="2021-01" db="EMBL/GenBank/DDBJ databases">
        <title>Caligus Genome Assembly.</title>
        <authorList>
            <person name="Gallardo-Escarate C."/>
        </authorList>
    </citation>
    <scope>NUCLEOTIDE SEQUENCE [LARGE SCALE GENOMIC DNA]</scope>
</reference>
<proteinExistence type="predicted"/>
<dbReference type="InterPro" id="IPR047120">
    <property type="entry name" value="Pk/Esn/Tes"/>
</dbReference>
<feature type="non-terminal residue" evidence="6">
    <location>
        <position position="1"/>
    </location>
</feature>
<evidence type="ECO:0000256" key="2">
    <source>
        <dbReference type="ARBA" id="ARBA00022833"/>
    </source>
</evidence>
<evidence type="ECO:0000256" key="4">
    <source>
        <dbReference type="PROSITE-ProRule" id="PRU00125"/>
    </source>
</evidence>
<feature type="domain" description="LIM zinc-binding" evidence="5">
    <location>
        <begin position="1"/>
        <end position="64"/>
    </location>
</feature>
<dbReference type="EMBL" id="CP045905">
    <property type="protein sequence ID" value="QQP36535.1"/>
    <property type="molecule type" value="Genomic_DNA"/>
</dbReference>
<evidence type="ECO:0000256" key="1">
    <source>
        <dbReference type="ARBA" id="ARBA00022723"/>
    </source>
</evidence>
<dbReference type="PANTHER" id="PTHR24211">
    <property type="entry name" value="LIM DOMAIN-CONTAINING PROTEIN"/>
    <property type="match status" value="1"/>
</dbReference>
<dbReference type="Proteomes" id="UP000595437">
    <property type="component" value="Chromosome 16"/>
</dbReference>
<evidence type="ECO:0000256" key="3">
    <source>
        <dbReference type="ARBA" id="ARBA00023038"/>
    </source>
</evidence>
<name>A0A7T8JWK1_CALRO</name>
<dbReference type="Gene3D" id="2.10.110.10">
    <property type="entry name" value="Cysteine Rich Protein"/>
    <property type="match status" value="1"/>
</dbReference>
<dbReference type="PROSITE" id="PS50023">
    <property type="entry name" value="LIM_DOMAIN_2"/>
    <property type="match status" value="1"/>
</dbReference>
<dbReference type="OrthoDB" id="10069167at2759"/>
<organism evidence="6 7">
    <name type="scientific">Caligus rogercresseyi</name>
    <name type="common">Sea louse</name>
    <dbReference type="NCBI Taxonomy" id="217165"/>
    <lineage>
        <taxon>Eukaryota</taxon>
        <taxon>Metazoa</taxon>
        <taxon>Ecdysozoa</taxon>
        <taxon>Arthropoda</taxon>
        <taxon>Crustacea</taxon>
        <taxon>Multicrustacea</taxon>
        <taxon>Hexanauplia</taxon>
        <taxon>Copepoda</taxon>
        <taxon>Siphonostomatoida</taxon>
        <taxon>Caligidae</taxon>
        <taxon>Caligus</taxon>
    </lineage>
</organism>
<evidence type="ECO:0000259" key="5">
    <source>
        <dbReference type="PROSITE" id="PS50023"/>
    </source>
</evidence>
<accession>A0A7T8JWK1</accession>
<keyword evidence="7" id="KW-1185">Reference proteome</keyword>
<dbReference type="SMART" id="SM00132">
    <property type="entry name" value="LIM"/>
    <property type="match status" value="1"/>
</dbReference>
<dbReference type="InterPro" id="IPR001781">
    <property type="entry name" value="Znf_LIM"/>
</dbReference>
<protein>
    <recommendedName>
        <fullName evidence="5">LIM zinc-binding domain-containing protein</fullName>
    </recommendedName>
</protein>
<dbReference type="PANTHER" id="PTHR24211:SF0">
    <property type="entry name" value="LIM AND CYSTEINE-RICH DOMAINS PROTEIN 1"/>
    <property type="match status" value="1"/>
</dbReference>
<dbReference type="AlphaFoldDB" id="A0A7T8JWK1"/>
<evidence type="ECO:0000313" key="7">
    <source>
        <dbReference type="Proteomes" id="UP000595437"/>
    </source>
</evidence>
<evidence type="ECO:0000313" key="6">
    <source>
        <dbReference type="EMBL" id="QQP36535.1"/>
    </source>
</evidence>
<keyword evidence="2 4" id="KW-0862">Zinc</keyword>
<keyword evidence="3 4" id="KW-0440">LIM domain</keyword>
<dbReference type="GO" id="GO:0046872">
    <property type="term" value="F:metal ion binding"/>
    <property type="evidence" value="ECO:0007669"/>
    <property type="project" value="UniProtKB-KW"/>
</dbReference>
<gene>
    <name evidence="6" type="ORF">FKW44_021668</name>
</gene>
<keyword evidence="1 4" id="KW-0479">Metal-binding</keyword>
<sequence length="72" mass="7971">VCKTCNEYINPGDQRLSLDNDHWHANEDCFCCGVCGKSLVGAKMTRKDGYILCSSTCKVKLLESMVKRGVVV</sequence>